<keyword evidence="2" id="KW-0975">Bacterial flagellum</keyword>
<keyword evidence="8" id="KW-1185">Reference proteome</keyword>
<dbReference type="PANTHER" id="PTHR30435:SF19">
    <property type="entry name" value="FLAGELLAR BASAL-BODY ROD PROTEIN FLGG"/>
    <property type="match status" value="1"/>
</dbReference>
<organism evidence="7 8">
    <name type="scientific">Thalassobacillus cyri</name>
    <dbReference type="NCBI Taxonomy" id="571932"/>
    <lineage>
        <taxon>Bacteria</taxon>
        <taxon>Bacillati</taxon>
        <taxon>Bacillota</taxon>
        <taxon>Bacilli</taxon>
        <taxon>Bacillales</taxon>
        <taxon>Bacillaceae</taxon>
        <taxon>Thalassobacillus</taxon>
    </lineage>
</organism>
<dbReference type="InterPro" id="IPR001444">
    <property type="entry name" value="Flag_bb_rod_N"/>
</dbReference>
<comment type="subcellular location">
    <subcellularLocation>
        <location evidence="2">Bacterial flagellum basal body</location>
    </subcellularLocation>
</comment>
<dbReference type="InterPro" id="IPR019776">
    <property type="entry name" value="Flagellar_basal_body_rod_CS"/>
</dbReference>
<dbReference type="Proteomes" id="UP000198584">
    <property type="component" value="Unassembled WGS sequence"/>
</dbReference>
<feature type="domain" description="Flagellar basal-body/hook protein C-terminal" evidence="5">
    <location>
        <begin position="226"/>
        <end position="270"/>
    </location>
</feature>
<dbReference type="NCBIfam" id="TIGR03506">
    <property type="entry name" value="FlgEFG_subfam"/>
    <property type="match status" value="1"/>
</dbReference>
<protein>
    <submittedName>
        <fullName evidence="7">Flagellar basal-body rod protein FlgG</fullName>
    </submittedName>
</protein>
<evidence type="ECO:0000259" key="4">
    <source>
        <dbReference type="Pfam" id="PF00460"/>
    </source>
</evidence>
<dbReference type="InterPro" id="IPR020013">
    <property type="entry name" value="Flagellar_FlgE/F/G"/>
</dbReference>
<dbReference type="STRING" id="571932.SAMN05421743_10725"/>
<dbReference type="InterPro" id="IPR037925">
    <property type="entry name" value="FlgE/F/G-like"/>
</dbReference>
<dbReference type="GO" id="GO:0071978">
    <property type="term" value="P:bacterial-type flagellum-dependent swarming motility"/>
    <property type="evidence" value="ECO:0007669"/>
    <property type="project" value="TreeGrafter"/>
</dbReference>
<proteinExistence type="inferred from homology"/>
<name>A0A1H4D7A4_9BACI</name>
<dbReference type="GO" id="GO:0009425">
    <property type="term" value="C:bacterial-type flagellum basal body"/>
    <property type="evidence" value="ECO:0007669"/>
    <property type="project" value="UniProtKB-SubCell"/>
</dbReference>
<reference evidence="7 8" key="1">
    <citation type="submission" date="2016-10" db="EMBL/GenBank/DDBJ databases">
        <authorList>
            <person name="de Groot N.N."/>
        </authorList>
    </citation>
    <scope>NUCLEOTIDE SEQUENCE [LARGE SCALE GENOMIC DNA]</scope>
    <source>
        <strain evidence="7 8">CCM7597</strain>
    </source>
</reference>
<evidence type="ECO:0000256" key="3">
    <source>
        <dbReference type="SAM" id="MobiDB-lite"/>
    </source>
</evidence>
<dbReference type="OrthoDB" id="9804559at2"/>
<dbReference type="PANTHER" id="PTHR30435">
    <property type="entry name" value="FLAGELLAR PROTEIN"/>
    <property type="match status" value="1"/>
</dbReference>
<sequence>MSRSMIQAAVTMGQLQQKLDLIGNNLSNSNTPGYKARNAEFSSLLYQQINNLDENDPAPPRATPEGIRSGSGAKLGTVTMDLSKGSLQVTDRSLDAALITDNHLFQIEVPTEQGTEVRYTRAGNFYLNPVADGQLMLTDTNGAPVLGEKGPILLEEGFNGLTIGENGTITVKRDEGQADEGRLAIVEAIRPRMLEAEGSNTFRVPVGQEKEEIIQTVDEENVQINSGALESSNVDMSKQMTDMLMVQRAYQFNGQSISLSDQMSGLVNQLRS</sequence>
<dbReference type="EMBL" id="FNQR01000007">
    <property type="protein sequence ID" value="SEA68635.1"/>
    <property type="molecule type" value="Genomic_DNA"/>
</dbReference>
<evidence type="ECO:0000259" key="5">
    <source>
        <dbReference type="Pfam" id="PF06429"/>
    </source>
</evidence>
<dbReference type="AlphaFoldDB" id="A0A1H4D7A4"/>
<keyword evidence="7" id="KW-0966">Cell projection</keyword>
<keyword evidence="7" id="KW-0969">Cilium</keyword>
<evidence type="ECO:0000313" key="7">
    <source>
        <dbReference type="EMBL" id="SEA68635.1"/>
    </source>
</evidence>
<evidence type="ECO:0000256" key="1">
    <source>
        <dbReference type="ARBA" id="ARBA00009677"/>
    </source>
</evidence>
<feature type="domain" description="Flagellar basal body rod protein N-terminal" evidence="4">
    <location>
        <begin position="11"/>
        <end position="35"/>
    </location>
</feature>
<keyword evidence="7" id="KW-0282">Flagellum</keyword>
<evidence type="ECO:0000259" key="6">
    <source>
        <dbReference type="Pfam" id="PF22692"/>
    </source>
</evidence>
<comment type="similarity">
    <text evidence="1 2">Belongs to the flagella basal body rod proteins family.</text>
</comment>
<dbReference type="SUPFAM" id="SSF117143">
    <property type="entry name" value="Flagellar hook protein flgE"/>
    <property type="match status" value="1"/>
</dbReference>
<dbReference type="Pfam" id="PF22692">
    <property type="entry name" value="LlgE_F_G_D1"/>
    <property type="match status" value="1"/>
</dbReference>
<dbReference type="InterPro" id="IPR010930">
    <property type="entry name" value="Flg_bb/hook_C_dom"/>
</dbReference>
<dbReference type="Pfam" id="PF00460">
    <property type="entry name" value="Flg_bb_rod"/>
    <property type="match status" value="1"/>
</dbReference>
<evidence type="ECO:0000313" key="8">
    <source>
        <dbReference type="Proteomes" id="UP000198584"/>
    </source>
</evidence>
<dbReference type="Pfam" id="PF06429">
    <property type="entry name" value="Flg_bbr_C"/>
    <property type="match status" value="1"/>
</dbReference>
<dbReference type="InterPro" id="IPR053967">
    <property type="entry name" value="LlgE_F_G-like_D1"/>
</dbReference>
<accession>A0A1H4D7A4</accession>
<feature type="domain" description="Flagellar hook protein FlgE/F/G-like D1" evidence="6">
    <location>
        <begin position="99"/>
        <end position="171"/>
    </location>
</feature>
<gene>
    <name evidence="7" type="ORF">SAMN05421743_10725</name>
</gene>
<dbReference type="RefSeq" id="WP_093044817.1">
    <property type="nucleotide sequence ID" value="NZ_FNQR01000007.1"/>
</dbReference>
<feature type="region of interest" description="Disordered" evidence="3">
    <location>
        <begin position="51"/>
        <end position="73"/>
    </location>
</feature>
<dbReference type="PROSITE" id="PS00588">
    <property type="entry name" value="FLAGELLA_BB_ROD"/>
    <property type="match status" value="1"/>
</dbReference>
<evidence type="ECO:0000256" key="2">
    <source>
        <dbReference type="RuleBase" id="RU362116"/>
    </source>
</evidence>